<dbReference type="Pfam" id="PF04451">
    <property type="entry name" value="Capsid_NCLDV"/>
    <property type="match status" value="1"/>
</dbReference>
<dbReference type="InterPro" id="IPR016112">
    <property type="entry name" value="VP_dsDNA_II"/>
</dbReference>
<reference evidence="3" key="1">
    <citation type="submission" date="2024-01" db="EMBL/GenBank/DDBJ databases">
        <title>Genomic and biogeographic characterisation of Mantoniella tinhauana virus 1, the first discovered Mantoniella-infecting prasinovirus.</title>
        <authorList>
            <person name="Rey Redondo E."/>
            <person name="Yung C.C.M."/>
        </authorList>
    </citation>
    <scope>NUCLEOTIDE SEQUENCE</scope>
    <source>
        <strain evidence="3">Lau Fau Shan</strain>
    </source>
</reference>
<sequence>MSGALIQLVSKGVQDVYLTSDEGNSFFRIKFTRHTNFSQAPKYIKTLTTMDSSIKIPVLGDVINGLWFESENNSNHNIASNLFYNSTIDLYVGGQKIDSQHFDYFSEIWPNYLADTYNKSQELNTKASLSNKFFVPLHFFFCDHKAFLPLIALQHHQVEIRVNFDETNIQNIPDGEKNAKLYGNYIFLDKEEREALVKRPMDFVITQTQRLEFPLNSVIDNTTESGGYNALDISALNHPVKSLFFGFGARQINPAIDRFSFINADLYINGTSLFENMSPVYFHTVQNYYKSTYGRTYYNMPTHSPTYTRYFAYHFCLNASEYNPSGSCNFSRLDNGKIVIRGAEAVNRQNIYVYAVNYNVLRIKDGLAGILFGN</sequence>
<feature type="domain" description="Major capsid protein C-terminal" evidence="1">
    <location>
        <begin position="192"/>
        <end position="369"/>
    </location>
</feature>
<dbReference type="InterPro" id="IPR038519">
    <property type="entry name" value="MCP_C_sf"/>
</dbReference>
<dbReference type="Pfam" id="PF16903">
    <property type="entry name" value="Capsid_N"/>
    <property type="match status" value="1"/>
</dbReference>
<proteinExistence type="predicted"/>
<evidence type="ECO:0000259" key="1">
    <source>
        <dbReference type="Pfam" id="PF04451"/>
    </source>
</evidence>
<dbReference type="Gene3D" id="2.70.9.20">
    <property type="entry name" value="Major capsid protein Vp54"/>
    <property type="match status" value="1"/>
</dbReference>
<feature type="domain" description="Major capsid protein N-terminal" evidence="2">
    <location>
        <begin position="25"/>
        <end position="189"/>
    </location>
</feature>
<organism evidence="3">
    <name type="scientific">Mantoniella tinhauana virus 1</name>
    <dbReference type="NCBI Taxonomy" id="3111543"/>
    <lineage>
        <taxon>Viruses</taxon>
    </lineage>
</organism>
<name>A0AB38ZMB4_9VIRU</name>
<dbReference type="SUPFAM" id="SSF49749">
    <property type="entry name" value="Group II dsDNA viruses VP"/>
    <property type="match status" value="2"/>
</dbReference>
<dbReference type="InterPro" id="IPR031654">
    <property type="entry name" value="Capsid_N"/>
</dbReference>
<dbReference type="GO" id="GO:0005198">
    <property type="term" value="F:structural molecule activity"/>
    <property type="evidence" value="ECO:0007669"/>
    <property type="project" value="InterPro"/>
</dbReference>
<evidence type="ECO:0000313" key="3">
    <source>
        <dbReference type="EMBL" id="XAO13527.1"/>
    </source>
</evidence>
<dbReference type="Gene3D" id="2.70.9.10">
    <property type="entry name" value="Adenovirus Type 2 Hexon, domain 4"/>
    <property type="match status" value="1"/>
</dbReference>
<accession>A0AB38ZMB4</accession>
<dbReference type="EMBL" id="PP130629">
    <property type="protein sequence ID" value="XAO13527.1"/>
    <property type="molecule type" value="Genomic_DNA"/>
</dbReference>
<evidence type="ECO:0000259" key="2">
    <source>
        <dbReference type="Pfam" id="PF16903"/>
    </source>
</evidence>
<dbReference type="InterPro" id="IPR007542">
    <property type="entry name" value="MCP_C"/>
</dbReference>
<protein>
    <submittedName>
        <fullName evidence="3">Major capsid protein</fullName>
    </submittedName>
</protein>